<dbReference type="AlphaFoldDB" id="A0A1Y4LQZ1"/>
<dbReference type="InterPro" id="IPR046240">
    <property type="entry name" value="DUF6273"/>
</dbReference>
<gene>
    <name evidence="2" type="ORF">B5F15_06360</name>
</gene>
<organism evidence="2 3">
    <name type="scientific">Butyricicoccus pullicaecorum</name>
    <dbReference type="NCBI Taxonomy" id="501571"/>
    <lineage>
        <taxon>Bacteria</taxon>
        <taxon>Bacillati</taxon>
        <taxon>Bacillota</taxon>
        <taxon>Clostridia</taxon>
        <taxon>Eubacteriales</taxon>
        <taxon>Butyricicoccaceae</taxon>
        <taxon>Butyricicoccus</taxon>
    </lineage>
</organism>
<dbReference type="Pfam" id="PF19789">
    <property type="entry name" value="DUF6273"/>
    <property type="match status" value="1"/>
</dbReference>
<comment type="caution">
    <text evidence="2">The sequence shown here is derived from an EMBL/GenBank/DDBJ whole genome shotgun (WGS) entry which is preliminary data.</text>
</comment>
<evidence type="ECO:0000313" key="2">
    <source>
        <dbReference type="EMBL" id="OUP59084.1"/>
    </source>
</evidence>
<dbReference type="Proteomes" id="UP000195326">
    <property type="component" value="Unassembled WGS sequence"/>
</dbReference>
<reference evidence="3" key="1">
    <citation type="submission" date="2017-04" db="EMBL/GenBank/DDBJ databases">
        <title>Function of individual gut microbiota members based on whole genome sequencing of pure cultures obtained from chicken caecum.</title>
        <authorList>
            <person name="Medvecky M."/>
            <person name="Cejkova D."/>
            <person name="Polansky O."/>
            <person name="Karasova D."/>
            <person name="Kubasova T."/>
            <person name="Cizek A."/>
            <person name="Rychlik I."/>
        </authorList>
    </citation>
    <scope>NUCLEOTIDE SEQUENCE [LARGE SCALE GENOMIC DNA]</scope>
    <source>
        <strain evidence="3">An179</strain>
    </source>
</reference>
<feature type="domain" description="DUF6273" evidence="1">
    <location>
        <begin position="89"/>
        <end position="251"/>
    </location>
</feature>
<proteinExistence type="predicted"/>
<evidence type="ECO:0000259" key="1">
    <source>
        <dbReference type="Pfam" id="PF19789"/>
    </source>
</evidence>
<protein>
    <recommendedName>
        <fullName evidence="1">DUF6273 domain-containing protein</fullName>
    </recommendedName>
</protein>
<sequence length="268" mass="29244">MPLYCGVNGVKHKIAGLYTGVGGVRKEITEMWTAEGGVKKLVYQAVKGTPIENLPVGSVVKFNENGVPTDYIIVHKGKPSSIYSETCDGVWVLRRYIKAKSIFDDSLNMYSSSNVHYLCKTGFYDLIEESQRSVIKTVKIPHKFGTGQYGSYETGEDGLSTQAFLLSAAEVGFTSFETGIPDYNNDGATLEFLRDSANRTALTSESGFSGIWWTRTPTITTDEAIACKTTGTVGLYAVSAQEYVRPAMIIDYTALVMDDGTITPQGEV</sequence>
<evidence type="ECO:0000313" key="3">
    <source>
        <dbReference type="Proteomes" id="UP000195326"/>
    </source>
</evidence>
<name>A0A1Y4LQZ1_9FIRM</name>
<dbReference type="EMBL" id="NFKL01000007">
    <property type="protein sequence ID" value="OUP59084.1"/>
    <property type="molecule type" value="Genomic_DNA"/>
</dbReference>
<accession>A0A1Y4LQZ1</accession>
<dbReference type="RefSeq" id="WP_087414772.1">
    <property type="nucleotide sequence ID" value="NZ_NFKL01000007.1"/>
</dbReference>